<dbReference type="Proteomes" id="UP000053688">
    <property type="component" value="Unassembled WGS sequence"/>
</dbReference>
<comment type="caution">
    <text evidence="20">The sequence shown here is derived from an EMBL/GenBank/DDBJ whole genome shotgun (WGS) entry which is preliminary data.</text>
</comment>
<evidence type="ECO:0000256" key="18">
    <source>
        <dbReference type="PIRNR" id="PIRNR006268"/>
    </source>
</evidence>
<evidence type="ECO:0000256" key="4">
    <source>
        <dbReference type="ARBA" id="ARBA00022475"/>
    </source>
</evidence>
<feature type="binding site" evidence="19">
    <location>
        <position position="299"/>
    </location>
    <ligand>
        <name>Mg(2+)</name>
        <dbReference type="ChEBI" id="CHEBI:18420"/>
    </ligand>
</feature>
<dbReference type="PANTHER" id="PTHR30040">
    <property type="entry name" value="THIAMINE BIOSYNTHESIS LIPOPROTEIN APBE"/>
    <property type="match status" value="1"/>
</dbReference>
<comment type="catalytic activity">
    <reaction evidence="16 18">
        <text>L-threonyl-[protein] + FAD = FMN-L-threonyl-[protein] + AMP + H(+)</text>
        <dbReference type="Rhea" id="RHEA:36847"/>
        <dbReference type="Rhea" id="RHEA-COMP:11060"/>
        <dbReference type="Rhea" id="RHEA-COMP:11061"/>
        <dbReference type="ChEBI" id="CHEBI:15378"/>
        <dbReference type="ChEBI" id="CHEBI:30013"/>
        <dbReference type="ChEBI" id="CHEBI:57692"/>
        <dbReference type="ChEBI" id="CHEBI:74257"/>
        <dbReference type="ChEBI" id="CHEBI:456215"/>
        <dbReference type="EC" id="2.7.1.180"/>
    </reaction>
</comment>
<dbReference type="SUPFAM" id="SSF143631">
    <property type="entry name" value="ApbE-like"/>
    <property type="match status" value="1"/>
</dbReference>
<reference evidence="20 21" key="1">
    <citation type="journal article" date="2014" name="Environ. Microbiol.">
        <title>Genomic signatures of obligate host dependence in the luminous bacterial symbiont of a vertebrate.</title>
        <authorList>
            <person name="Hendry T.A."/>
            <person name="de Wet J.R."/>
            <person name="Dunlap P.V."/>
        </authorList>
    </citation>
    <scope>NUCLEOTIDE SEQUENCE [LARGE SCALE GENOMIC DNA]</scope>
    <source>
        <strain evidence="20 21">Akat1</strain>
    </source>
</reference>
<evidence type="ECO:0000256" key="1">
    <source>
        <dbReference type="ARBA" id="ARBA00008282"/>
    </source>
</evidence>
<feature type="binding site" evidence="19">
    <location>
        <position position="185"/>
    </location>
    <ligand>
        <name>Mg(2+)</name>
        <dbReference type="ChEBI" id="CHEBI:18420"/>
    </ligand>
</feature>
<dbReference type="EC" id="2.7.1.180" evidence="2 18"/>
<keyword evidence="5" id="KW-0997">Cell inner membrane</keyword>
<keyword evidence="21" id="KW-1185">Reference proteome</keyword>
<dbReference type="InterPro" id="IPR024932">
    <property type="entry name" value="ApbE"/>
</dbReference>
<dbReference type="RefSeq" id="WP_016503685.1">
    <property type="nucleotide sequence ID" value="NZ_AMSD01000001.1"/>
</dbReference>
<dbReference type="PIRSF" id="PIRSF006268">
    <property type="entry name" value="ApbE"/>
    <property type="match status" value="1"/>
</dbReference>
<evidence type="ECO:0000256" key="16">
    <source>
        <dbReference type="ARBA" id="ARBA00048540"/>
    </source>
</evidence>
<evidence type="ECO:0000256" key="10">
    <source>
        <dbReference type="ARBA" id="ARBA00022827"/>
    </source>
</evidence>
<keyword evidence="10 18" id="KW-0274">FAD</keyword>
<evidence type="ECO:0000256" key="5">
    <source>
        <dbReference type="ARBA" id="ARBA00022519"/>
    </source>
</evidence>
<dbReference type="PATRIC" id="fig|1236703.3.peg.344"/>
<dbReference type="FunFam" id="3.10.520.10:FF:000001">
    <property type="entry name" value="FAD:protein FMN transferase"/>
    <property type="match status" value="1"/>
</dbReference>
<dbReference type="GO" id="GO:0046872">
    <property type="term" value="F:metal ion binding"/>
    <property type="evidence" value="ECO:0007669"/>
    <property type="project" value="UniProtKB-UniRule"/>
</dbReference>
<evidence type="ECO:0000256" key="6">
    <source>
        <dbReference type="ARBA" id="ARBA00022630"/>
    </source>
</evidence>
<accession>S3DHI5</accession>
<keyword evidence="6 18" id="KW-0285">Flavoprotein</keyword>
<evidence type="ECO:0000256" key="19">
    <source>
        <dbReference type="PIRSR" id="PIRSR006268-2"/>
    </source>
</evidence>
<evidence type="ECO:0000256" key="8">
    <source>
        <dbReference type="ARBA" id="ARBA00022723"/>
    </source>
</evidence>
<gene>
    <name evidence="20" type="ORF">O1U_0350</name>
</gene>
<keyword evidence="4" id="KW-1003">Cell membrane</keyword>
<keyword evidence="8 18" id="KW-0479">Metal-binding</keyword>
<dbReference type="InterPro" id="IPR003374">
    <property type="entry name" value="ApbE-like_sf"/>
</dbReference>
<evidence type="ECO:0000256" key="3">
    <source>
        <dbReference type="ARBA" id="ARBA00016337"/>
    </source>
</evidence>
<dbReference type="Gene3D" id="3.10.520.10">
    <property type="entry name" value="ApbE-like domains"/>
    <property type="match status" value="1"/>
</dbReference>
<sequence length="349" mass="39116">MLFSVFNRVIFLRSCLFLALGFCFFVLFASKKETVKQNHLTGLTMGTIYNIKYLEIKGIPTSEKLSLEINTILEKVNNQMSTYRQDSELTQFNQYQGTAPFPVSHEITIVVKEAIRLSNLTLGALDITVGPLVNLWGFGPENRLKKVPTDIELAKYKKNIGIHNLSVTDSTLRKKIPNLYIDLSTIAKGWAVDLLANYMQSVGIENYIVEVGGEMHLKGVNQQGQPWRIAIEKPIPDQRIIQTIIEPGNTAVSTSGDYRNYFKHNGVYYSHIINPETGQPIENNIASVTVFDKSSMTADGLSTALMVLGKDKGMELANQYKIPVYMIIKTKNGFMELASNAYKSSIMNI</sequence>
<evidence type="ECO:0000256" key="7">
    <source>
        <dbReference type="ARBA" id="ARBA00022679"/>
    </source>
</evidence>
<protein>
    <recommendedName>
        <fullName evidence="3 18">FAD:protein FMN transferase</fullName>
        <ecNumber evidence="2 18">2.7.1.180</ecNumber>
    </recommendedName>
    <alternativeName>
        <fullName evidence="15 18">Flavin transferase</fullName>
    </alternativeName>
</protein>
<keyword evidence="14 20" id="KW-0449">Lipoprotein</keyword>
<name>S3DHI5_9GAMM</name>
<organism evidence="20 21">
    <name type="scientific">Candidatus Photodesmus katoptron Akat1</name>
    <dbReference type="NCBI Taxonomy" id="1236703"/>
    <lineage>
        <taxon>Bacteria</taxon>
        <taxon>Pseudomonadati</taxon>
        <taxon>Pseudomonadota</taxon>
        <taxon>Gammaproteobacteria</taxon>
        <taxon>Vibrionales</taxon>
        <taxon>Vibrionaceae</taxon>
        <taxon>Candidatus Photodesmus</taxon>
    </lineage>
</organism>
<evidence type="ECO:0000256" key="9">
    <source>
        <dbReference type="ARBA" id="ARBA00022729"/>
    </source>
</evidence>
<evidence type="ECO:0000313" key="21">
    <source>
        <dbReference type="Proteomes" id="UP000053688"/>
    </source>
</evidence>
<keyword evidence="11 18" id="KW-0460">Magnesium</keyword>
<evidence type="ECO:0000256" key="11">
    <source>
        <dbReference type="ARBA" id="ARBA00022842"/>
    </source>
</evidence>
<dbReference type="eggNOG" id="COG1477">
    <property type="taxonomic scope" value="Bacteria"/>
</dbReference>
<evidence type="ECO:0000256" key="12">
    <source>
        <dbReference type="ARBA" id="ARBA00023136"/>
    </source>
</evidence>
<feature type="binding site" evidence="19">
    <location>
        <position position="303"/>
    </location>
    <ligand>
        <name>Mg(2+)</name>
        <dbReference type="ChEBI" id="CHEBI:18420"/>
    </ligand>
</feature>
<keyword evidence="9" id="KW-0732">Signal</keyword>
<dbReference type="PANTHER" id="PTHR30040:SF2">
    <property type="entry name" value="FAD:PROTEIN FMN TRANSFERASE"/>
    <property type="match status" value="1"/>
</dbReference>
<evidence type="ECO:0000313" key="20">
    <source>
        <dbReference type="EMBL" id="EPE37887.1"/>
    </source>
</evidence>
<comment type="cofactor">
    <cofactor evidence="19">
        <name>Mg(2+)</name>
        <dbReference type="ChEBI" id="CHEBI:18420"/>
    </cofactor>
    <cofactor evidence="19">
        <name>Mn(2+)</name>
        <dbReference type="ChEBI" id="CHEBI:29035"/>
    </cofactor>
    <text evidence="19">Magnesium. Can also use manganese.</text>
</comment>
<evidence type="ECO:0000256" key="15">
    <source>
        <dbReference type="ARBA" id="ARBA00031306"/>
    </source>
</evidence>
<dbReference type="EMBL" id="AMSD01000001">
    <property type="protein sequence ID" value="EPE37887.1"/>
    <property type="molecule type" value="Genomic_DNA"/>
</dbReference>
<dbReference type="STRING" id="28176.CF66_2052"/>
<proteinExistence type="inferred from homology"/>
<dbReference type="GO" id="GO:0016740">
    <property type="term" value="F:transferase activity"/>
    <property type="evidence" value="ECO:0007669"/>
    <property type="project" value="UniProtKB-UniRule"/>
</dbReference>
<dbReference type="Pfam" id="PF02424">
    <property type="entry name" value="ApbE"/>
    <property type="match status" value="1"/>
</dbReference>
<dbReference type="AlphaFoldDB" id="S3DHI5"/>
<keyword evidence="13" id="KW-0564">Palmitate</keyword>
<evidence type="ECO:0000256" key="14">
    <source>
        <dbReference type="ARBA" id="ARBA00023288"/>
    </source>
</evidence>
<comment type="subcellular location">
    <subcellularLocation>
        <location evidence="17">Cell inner membrane</location>
        <topology evidence="17">Lipid-anchor</topology>
        <orientation evidence="17">Periplasmic side</orientation>
    </subcellularLocation>
</comment>
<keyword evidence="12" id="KW-0472">Membrane</keyword>
<evidence type="ECO:0000256" key="17">
    <source>
        <dbReference type="ARBA" id="ARBA00060485"/>
    </source>
</evidence>
<keyword evidence="7 18" id="KW-0808">Transferase</keyword>
<evidence type="ECO:0000256" key="2">
    <source>
        <dbReference type="ARBA" id="ARBA00011955"/>
    </source>
</evidence>
<comment type="similarity">
    <text evidence="1 18">Belongs to the ApbE family.</text>
</comment>
<dbReference type="GO" id="GO:0005886">
    <property type="term" value="C:plasma membrane"/>
    <property type="evidence" value="ECO:0007669"/>
    <property type="project" value="UniProtKB-SubCell"/>
</dbReference>
<evidence type="ECO:0000256" key="13">
    <source>
        <dbReference type="ARBA" id="ARBA00023139"/>
    </source>
</evidence>